<dbReference type="InterPro" id="IPR012132">
    <property type="entry name" value="GMC_OxRdtase"/>
</dbReference>
<feature type="domain" description="Glucose-methanol-choline oxidoreductase N-terminal" evidence="5">
    <location>
        <begin position="130"/>
        <end position="153"/>
    </location>
</feature>
<dbReference type="Pfam" id="PF00732">
    <property type="entry name" value="GMC_oxred_N"/>
    <property type="match status" value="1"/>
</dbReference>
<keyword evidence="3" id="KW-0285">Flavoprotein</keyword>
<feature type="transmembrane region" description="Helical" evidence="4">
    <location>
        <begin position="16"/>
        <end position="35"/>
    </location>
</feature>
<feature type="binding site" evidence="2">
    <location>
        <position position="581"/>
    </location>
    <ligand>
        <name>FAD</name>
        <dbReference type="ChEBI" id="CHEBI:57692"/>
    </ligand>
</feature>
<evidence type="ECO:0000259" key="5">
    <source>
        <dbReference type="PROSITE" id="PS00623"/>
    </source>
</evidence>
<sequence>MDVINNILGGLQSGKIASMLSAFLSVSLYVTYLFVNYSATNVPSKLLMPSYDFIVVGGGSAGAVLASRLSEIEDWNVLLLEAGGDGSVIYDIPLLAANLQLSEIDWKYTTEPNPNYCRAMEGGRCRWPRGKVIGGSSTINYMLYVRGNKKDYDIWEQLGNPGWSYKDVLSYFKKSEDNRNQNYSKTPYHSTGGYLTVEESKWHTPLADAFLQAGREMGYENRDINGERQTGFTIAQATIRHGSRCSTGKAFLRPASARRNLHVAMHAHVAKILIDPSSKRAYGVEFFKDGRTLRVHASKEVIVSAGSINSPQLLMLSGIGPGEHLKEHGIPVIQNLSVGYNLQDHIMVGGLTFLLNEEVSLVESRLYDIRYLLEYAIFGAGPFTEPGGVEGLAFINTKYTNASDDFPDMQLHFAALAENTDGGRTLRKIYGLNRKYYDAVFGEFLNKDAWTAIPTLLRPKSRGVIKLRSNNPSDYPLIYPNYFERPEDMATLVEGIKFAVEMSKTASFRRYGSKLLPKPFSGCTNIPMYTDPYWQCVTRFYASTIYHPVGTCKMGPNSDPTAVVDPRLRVYGVTGLRVIDGSIMPIIVSGNTNAPIIMIAEKGADMVKEDWFKKRSLQ</sequence>
<evidence type="ECO:0000313" key="7">
    <source>
        <dbReference type="Proteomes" id="UP000504631"/>
    </source>
</evidence>
<reference evidence="8" key="1">
    <citation type="submission" date="2025-08" db="UniProtKB">
        <authorList>
            <consortium name="RefSeq"/>
        </authorList>
    </citation>
    <scope>IDENTIFICATION</scope>
    <source>
        <tissue evidence="8">Muscle</tissue>
    </source>
</reference>
<dbReference type="GO" id="GO:0050660">
    <property type="term" value="F:flavin adenine dinucleotide binding"/>
    <property type="evidence" value="ECO:0007669"/>
    <property type="project" value="InterPro"/>
</dbReference>
<gene>
    <name evidence="8" type="primary">LOC117235982</name>
</gene>
<dbReference type="KEGG" id="bvk:117235982"/>
<dbReference type="Proteomes" id="UP000504631">
    <property type="component" value="Unplaced"/>
</dbReference>
<feature type="domain" description="Glucose-methanol-choline oxidoreductase N-terminal" evidence="6">
    <location>
        <begin position="306"/>
        <end position="320"/>
    </location>
</feature>
<keyword evidence="7" id="KW-1185">Reference proteome</keyword>
<evidence type="ECO:0000256" key="3">
    <source>
        <dbReference type="RuleBase" id="RU003968"/>
    </source>
</evidence>
<evidence type="ECO:0000256" key="2">
    <source>
        <dbReference type="PIRSR" id="PIRSR000137-2"/>
    </source>
</evidence>
<organism evidence="7 8">
    <name type="scientific">Bombus vosnesenskii</name>
    <dbReference type="NCBI Taxonomy" id="207650"/>
    <lineage>
        <taxon>Eukaryota</taxon>
        <taxon>Metazoa</taxon>
        <taxon>Ecdysozoa</taxon>
        <taxon>Arthropoda</taxon>
        <taxon>Hexapoda</taxon>
        <taxon>Insecta</taxon>
        <taxon>Pterygota</taxon>
        <taxon>Neoptera</taxon>
        <taxon>Endopterygota</taxon>
        <taxon>Hymenoptera</taxon>
        <taxon>Apocrita</taxon>
        <taxon>Aculeata</taxon>
        <taxon>Apoidea</taxon>
        <taxon>Anthophila</taxon>
        <taxon>Apidae</taxon>
        <taxon>Bombus</taxon>
        <taxon>Pyrobombus</taxon>
    </lineage>
</organism>
<accession>A0A6J3KQP3</accession>
<dbReference type="AlphaFoldDB" id="A0A6J3KQP3"/>
<keyword evidence="2 3" id="KW-0274">FAD</keyword>
<dbReference type="Gene3D" id="3.30.560.10">
    <property type="entry name" value="Glucose Oxidase, domain 3"/>
    <property type="match status" value="1"/>
</dbReference>
<dbReference type="PROSITE" id="PS00623">
    <property type="entry name" value="GMC_OXRED_1"/>
    <property type="match status" value="1"/>
</dbReference>
<keyword evidence="4" id="KW-0812">Transmembrane</keyword>
<dbReference type="InterPro" id="IPR036188">
    <property type="entry name" value="FAD/NAD-bd_sf"/>
</dbReference>
<dbReference type="SUPFAM" id="SSF51905">
    <property type="entry name" value="FAD/NAD(P)-binding domain"/>
    <property type="match status" value="1"/>
</dbReference>
<dbReference type="RefSeq" id="XP_033354421.1">
    <property type="nucleotide sequence ID" value="XM_033498530.1"/>
</dbReference>
<feature type="binding site" evidence="2">
    <location>
        <position position="269"/>
    </location>
    <ligand>
        <name>FAD</name>
        <dbReference type="ChEBI" id="CHEBI:57692"/>
    </ligand>
</feature>
<comment type="similarity">
    <text evidence="1 3">Belongs to the GMC oxidoreductase family.</text>
</comment>
<proteinExistence type="inferred from homology"/>
<protein>
    <submittedName>
        <fullName evidence="8">Glucose dehydrogenase [FAD, quinone]-like</fullName>
    </submittedName>
</protein>
<evidence type="ECO:0000256" key="1">
    <source>
        <dbReference type="ARBA" id="ARBA00010790"/>
    </source>
</evidence>
<dbReference type="Gene3D" id="3.50.50.60">
    <property type="entry name" value="FAD/NAD(P)-binding domain"/>
    <property type="match status" value="1"/>
</dbReference>
<dbReference type="GeneID" id="117235982"/>
<evidence type="ECO:0000313" key="8">
    <source>
        <dbReference type="RefSeq" id="XP_033354421.1"/>
    </source>
</evidence>
<dbReference type="PIRSF" id="PIRSF000137">
    <property type="entry name" value="Alcohol_oxidase"/>
    <property type="match status" value="1"/>
</dbReference>
<keyword evidence="4" id="KW-0472">Membrane</keyword>
<name>A0A6J3KQP3_9HYME</name>
<dbReference type="InterPro" id="IPR007867">
    <property type="entry name" value="GMC_OxRtase_C"/>
</dbReference>
<dbReference type="GO" id="GO:0016614">
    <property type="term" value="F:oxidoreductase activity, acting on CH-OH group of donors"/>
    <property type="evidence" value="ECO:0007669"/>
    <property type="project" value="InterPro"/>
</dbReference>
<dbReference type="PANTHER" id="PTHR11552:SF227">
    <property type="entry name" value="GLUCOSE DEHYDROGENASE [FAD, QUINONE]-LIKE PROTEIN"/>
    <property type="match status" value="1"/>
</dbReference>
<feature type="binding site" evidence="2">
    <location>
        <position position="132"/>
    </location>
    <ligand>
        <name>FAD</name>
        <dbReference type="ChEBI" id="CHEBI:57692"/>
    </ligand>
</feature>
<comment type="cofactor">
    <cofactor evidence="2">
        <name>FAD</name>
        <dbReference type="ChEBI" id="CHEBI:57692"/>
    </cofactor>
</comment>
<keyword evidence="4" id="KW-1133">Transmembrane helix</keyword>
<dbReference type="Pfam" id="PF05199">
    <property type="entry name" value="GMC_oxred_C"/>
    <property type="match status" value="1"/>
</dbReference>
<evidence type="ECO:0000256" key="4">
    <source>
        <dbReference type="SAM" id="Phobius"/>
    </source>
</evidence>
<dbReference type="SUPFAM" id="SSF54373">
    <property type="entry name" value="FAD-linked reductases, C-terminal domain"/>
    <property type="match status" value="1"/>
</dbReference>
<dbReference type="PROSITE" id="PS00624">
    <property type="entry name" value="GMC_OXRED_2"/>
    <property type="match status" value="1"/>
</dbReference>
<dbReference type="PANTHER" id="PTHR11552">
    <property type="entry name" value="GLUCOSE-METHANOL-CHOLINE GMC OXIDOREDUCTASE"/>
    <property type="match status" value="1"/>
</dbReference>
<evidence type="ECO:0000259" key="6">
    <source>
        <dbReference type="PROSITE" id="PS00624"/>
    </source>
</evidence>
<dbReference type="InterPro" id="IPR000172">
    <property type="entry name" value="GMC_OxRdtase_N"/>
</dbReference>